<dbReference type="GO" id="GO:0003677">
    <property type="term" value="F:DNA binding"/>
    <property type="evidence" value="ECO:0007669"/>
    <property type="project" value="UniProtKB-KW"/>
</dbReference>
<dbReference type="Pfam" id="PF00392">
    <property type="entry name" value="GntR"/>
    <property type="match status" value="1"/>
</dbReference>
<feature type="domain" description="HTH gntR-type" evidence="6">
    <location>
        <begin position="2"/>
        <end position="70"/>
    </location>
</feature>
<dbReference type="Pfam" id="PF00155">
    <property type="entry name" value="Aminotran_1_2"/>
    <property type="match status" value="1"/>
</dbReference>
<dbReference type="Gene3D" id="1.10.10.10">
    <property type="entry name" value="Winged helix-like DNA-binding domain superfamily/Winged helix DNA-binding domain"/>
    <property type="match status" value="1"/>
</dbReference>
<evidence type="ECO:0000313" key="8">
    <source>
        <dbReference type="Proteomes" id="UP000008881"/>
    </source>
</evidence>
<evidence type="ECO:0000313" key="7">
    <source>
        <dbReference type="EMBL" id="AEG98653.1"/>
    </source>
</evidence>
<keyword evidence="4" id="KW-0238">DNA-binding</keyword>
<dbReference type="CDD" id="cd07377">
    <property type="entry name" value="WHTH_GntR"/>
    <property type="match status" value="1"/>
</dbReference>
<dbReference type="EMBL" id="CP002824">
    <property type="protein sequence ID" value="AEG98653.1"/>
    <property type="molecule type" value="Genomic_DNA"/>
</dbReference>
<dbReference type="InterPro" id="IPR015424">
    <property type="entry name" value="PyrdxlP-dep_Trfase"/>
</dbReference>
<accession>A0A0H3FSI8</accession>
<name>A0A0H3FSI8_KLEAK</name>
<dbReference type="PANTHER" id="PTHR46577">
    <property type="entry name" value="HTH-TYPE TRANSCRIPTIONAL REGULATORY PROTEIN GABR"/>
    <property type="match status" value="1"/>
</dbReference>
<evidence type="ECO:0000259" key="6">
    <source>
        <dbReference type="PROSITE" id="PS50949"/>
    </source>
</evidence>
<proteinExistence type="inferred from homology"/>
<dbReference type="InterPro" id="IPR036390">
    <property type="entry name" value="WH_DNA-bd_sf"/>
</dbReference>
<dbReference type="eggNOG" id="COG1167">
    <property type="taxonomic scope" value="Bacteria"/>
</dbReference>
<keyword evidence="2" id="KW-0663">Pyridoxal phosphate</keyword>
<gene>
    <name evidence="7" type="ordered locus">EAE_18730</name>
</gene>
<dbReference type="InterPro" id="IPR036388">
    <property type="entry name" value="WH-like_DNA-bd_sf"/>
</dbReference>
<dbReference type="Gene3D" id="3.40.640.10">
    <property type="entry name" value="Type I PLP-dependent aspartate aminotransferase-like (Major domain)"/>
    <property type="match status" value="1"/>
</dbReference>
<dbReference type="KEGG" id="eae:EAE_18730"/>
<dbReference type="GO" id="GO:0003700">
    <property type="term" value="F:DNA-binding transcription factor activity"/>
    <property type="evidence" value="ECO:0007669"/>
    <property type="project" value="InterPro"/>
</dbReference>
<dbReference type="PANTHER" id="PTHR46577:SF1">
    <property type="entry name" value="HTH-TYPE TRANSCRIPTIONAL REGULATORY PROTEIN GABR"/>
    <property type="match status" value="1"/>
</dbReference>
<dbReference type="HOGENOM" id="CLU_017584_0_0_6"/>
<dbReference type="InterPro" id="IPR004839">
    <property type="entry name" value="Aminotransferase_I/II_large"/>
</dbReference>
<protein>
    <recommendedName>
        <fullName evidence="6">HTH gntR-type domain-containing protein</fullName>
    </recommendedName>
</protein>
<evidence type="ECO:0000256" key="5">
    <source>
        <dbReference type="ARBA" id="ARBA00023163"/>
    </source>
</evidence>
<dbReference type="SUPFAM" id="SSF46785">
    <property type="entry name" value="Winged helix' DNA-binding domain"/>
    <property type="match status" value="1"/>
</dbReference>
<evidence type="ECO:0000256" key="1">
    <source>
        <dbReference type="ARBA" id="ARBA00005384"/>
    </source>
</evidence>
<dbReference type="GO" id="GO:0030170">
    <property type="term" value="F:pyridoxal phosphate binding"/>
    <property type="evidence" value="ECO:0007669"/>
    <property type="project" value="InterPro"/>
</dbReference>
<evidence type="ECO:0000256" key="2">
    <source>
        <dbReference type="ARBA" id="ARBA00022898"/>
    </source>
</evidence>
<dbReference type="PATRIC" id="fig|1028307.3.peg.3742"/>
<keyword evidence="3" id="KW-0805">Transcription regulation</keyword>
<dbReference type="GeneID" id="93311930"/>
<dbReference type="PROSITE" id="PS50949">
    <property type="entry name" value="HTH_GNTR"/>
    <property type="match status" value="1"/>
</dbReference>
<dbReference type="InterPro" id="IPR015421">
    <property type="entry name" value="PyrdxlP-dep_Trfase_major"/>
</dbReference>
<reference evidence="7 8" key="1">
    <citation type="journal article" date="2012" name="J. Bacteriol.">
        <title>Complete genome sequence of Enterobacter aerogenes KCTC 2190.</title>
        <authorList>
            <person name="Shin S.H."/>
            <person name="Kim S."/>
            <person name="Kim J.Y."/>
            <person name="Lee S."/>
            <person name="Um Y."/>
            <person name="Oh M.K."/>
            <person name="Kim Y.R."/>
            <person name="Lee J."/>
            <person name="Yang K.S."/>
        </authorList>
    </citation>
    <scope>NUCLEOTIDE SEQUENCE [LARGE SCALE GENOMIC DNA]</scope>
    <source>
        <strain evidence="7 8">KCTC 2190</strain>
    </source>
</reference>
<dbReference type="Gene3D" id="3.90.1150.10">
    <property type="entry name" value="Aspartate Aminotransferase, domain 1"/>
    <property type="match status" value="1"/>
</dbReference>
<dbReference type="CDD" id="cd00609">
    <property type="entry name" value="AAT_like"/>
    <property type="match status" value="1"/>
</dbReference>
<dbReference type="InterPro" id="IPR015422">
    <property type="entry name" value="PyrdxlP-dep_Trfase_small"/>
</dbReference>
<dbReference type="SUPFAM" id="SSF53383">
    <property type="entry name" value="PLP-dependent transferases"/>
    <property type="match status" value="1"/>
</dbReference>
<dbReference type="SMART" id="SM00345">
    <property type="entry name" value="HTH_GNTR"/>
    <property type="match status" value="1"/>
</dbReference>
<sequence length="442" mass="48172">MKNRYKSLVDRYAAAIRSGALAAGSQLPTHRQLVVEHGISLATATRVYRELALMGLVSGETGRGTFVRELSLPPGLGVDQHAIAPDMIDLNFNSPALPEQTVLLREALKKLSGAGDLEALLRYQPHAGRMSEREIVAQHLNRQGMAASAGQVAIVNGAQHGLAVTLGGLLRPGDVVAADALTYPGFRALARLYQLELVAIPHTAQGPDLDMLRSLCEKRRVKAIYTMPTLHNPLGWVMNLAQRSKLVDIARQFDLFIIEDAAYAWLIENAPPPLMSLAPERTVYVCGFSKNIATGLRVGMVVCREALMPAIERTIRATSWNTPALTTALVCGWIQDGTLARLETIMRADARRRQAIARQALAGLPMIGNENAWFLWLPLGEDVRADRVVKQLLTMNIAISTAEPYSVGRDVPHALRLALASPSLDKLSAALKIMRPIIEYGV</sequence>
<dbReference type="RefSeq" id="WP_015705342.1">
    <property type="nucleotide sequence ID" value="NC_015663.1"/>
</dbReference>
<dbReference type="InterPro" id="IPR000524">
    <property type="entry name" value="Tscrpt_reg_HTH_GntR"/>
</dbReference>
<evidence type="ECO:0000256" key="4">
    <source>
        <dbReference type="ARBA" id="ARBA00023125"/>
    </source>
</evidence>
<dbReference type="Proteomes" id="UP000008881">
    <property type="component" value="Chromosome"/>
</dbReference>
<dbReference type="InterPro" id="IPR051446">
    <property type="entry name" value="HTH_trans_reg/aminotransferase"/>
</dbReference>
<evidence type="ECO:0000256" key="3">
    <source>
        <dbReference type="ARBA" id="ARBA00023015"/>
    </source>
</evidence>
<comment type="similarity">
    <text evidence="1">In the C-terminal section; belongs to the class-I pyridoxal-phosphate-dependent aminotransferase family.</text>
</comment>
<keyword evidence="5" id="KW-0804">Transcription</keyword>
<dbReference type="AlphaFoldDB" id="A0A0H3FSI8"/>
<keyword evidence="8" id="KW-1185">Reference proteome</keyword>
<dbReference type="OrthoDB" id="9804020at2"/>
<organism evidence="7 8">
    <name type="scientific">Klebsiella aerogenes (strain ATCC 13048 / DSM 30053 / CCUG 1429 / JCM 1235 / KCTC 2190 / NBRC 13534 / NCIMB 10102 / NCTC 10006 / CDC 819-56)</name>
    <name type="common">Enterobacter aerogenes</name>
    <dbReference type="NCBI Taxonomy" id="1028307"/>
    <lineage>
        <taxon>Bacteria</taxon>
        <taxon>Pseudomonadati</taxon>
        <taxon>Pseudomonadota</taxon>
        <taxon>Gammaproteobacteria</taxon>
        <taxon>Enterobacterales</taxon>
        <taxon>Enterobacteriaceae</taxon>
        <taxon>Klebsiella/Raoultella group</taxon>
        <taxon>Klebsiella</taxon>
    </lineage>
</organism>